<evidence type="ECO:0000256" key="2">
    <source>
        <dbReference type="ARBA" id="ARBA00004651"/>
    </source>
</evidence>
<evidence type="ECO:0000256" key="9">
    <source>
        <dbReference type="ARBA" id="ARBA00022840"/>
    </source>
</evidence>
<dbReference type="KEGG" id="pseo:OM33_08295"/>
<sequence length="436" mass="49293">MKKLYISLITGALISSFILGWLIDSLSAPPSNLDNFKLEKQVLAGVVSEMAQHPSDQHQAWLNRFAESSHFSLSYHDNAELALPIELHSQLLIPGGITLEDELGFYLIQTSEALADHHVQLRVEKPPMPANRTDLFLTVGFYLGICIFMWWWLAPLTKRLSLLNKATAQFANGNLDARINLTGLSYIRELETSYNRMADQIQQLIEENQLLASSMSHDIRTPLACLRFGLDAAIDSHDSEKIKHYLARMEGDLDQMESMLNRYLEYATLEQKSYQISPTSISSSELFENCVHQVAPKLQAQSIKLDIKAEDYLLYVDPHWLARAIVNLLSNATDFAKTRITISTTQTHSDTYIEIEDDGPGIDEENLDNVLKPFFQQESHRNRAAKNFGLGLAIVAKVIAWHFGEIKVSRSKSLGGAKFTLRLPHRCHLKNKTGTW</sequence>
<keyword evidence="7" id="KW-0547">Nucleotide-binding</keyword>
<feature type="domain" description="Histidine kinase" evidence="11">
    <location>
        <begin position="214"/>
        <end position="427"/>
    </location>
</feature>
<dbReference type="PANTHER" id="PTHR44936:SF10">
    <property type="entry name" value="SENSOR PROTEIN RSTB"/>
    <property type="match status" value="1"/>
</dbReference>
<dbReference type="CDD" id="cd00082">
    <property type="entry name" value="HisKA"/>
    <property type="match status" value="1"/>
</dbReference>
<name>A0A0A7EF54_9GAMM</name>
<evidence type="ECO:0000256" key="5">
    <source>
        <dbReference type="ARBA" id="ARBA00022553"/>
    </source>
</evidence>
<evidence type="ECO:0000256" key="8">
    <source>
        <dbReference type="ARBA" id="ARBA00022777"/>
    </source>
</evidence>
<evidence type="ECO:0000256" key="4">
    <source>
        <dbReference type="ARBA" id="ARBA00022475"/>
    </source>
</evidence>
<dbReference type="eggNOG" id="COG2205">
    <property type="taxonomic scope" value="Bacteria"/>
</dbReference>
<dbReference type="AlphaFoldDB" id="A0A0A7EF54"/>
<evidence type="ECO:0000313" key="14">
    <source>
        <dbReference type="Proteomes" id="UP000030341"/>
    </source>
</evidence>
<keyword evidence="10" id="KW-0472">Membrane</keyword>
<dbReference type="InterPro" id="IPR005467">
    <property type="entry name" value="His_kinase_dom"/>
</dbReference>
<feature type="transmembrane region" description="Helical" evidence="10">
    <location>
        <begin position="135"/>
        <end position="153"/>
    </location>
</feature>
<dbReference type="Pfam" id="PF00512">
    <property type="entry name" value="HisKA"/>
    <property type="match status" value="1"/>
</dbReference>
<dbReference type="CDD" id="cd06225">
    <property type="entry name" value="HAMP"/>
    <property type="match status" value="1"/>
</dbReference>
<dbReference type="GO" id="GO:0005886">
    <property type="term" value="C:plasma membrane"/>
    <property type="evidence" value="ECO:0007669"/>
    <property type="project" value="UniProtKB-SubCell"/>
</dbReference>
<dbReference type="EMBL" id="CP009888">
    <property type="protein sequence ID" value="AIY65158.1"/>
    <property type="molecule type" value="Genomic_DNA"/>
</dbReference>
<keyword evidence="4" id="KW-1003">Cell membrane</keyword>
<dbReference type="PANTHER" id="PTHR44936">
    <property type="entry name" value="SENSOR PROTEIN CREC"/>
    <property type="match status" value="1"/>
</dbReference>
<reference evidence="13 14" key="1">
    <citation type="submission" date="2014-11" db="EMBL/GenBank/DDBJ databases">
        <title>Complete Genome Sequence of Pseudoalteromonas sp. Strain OCN003 Isolated from Kaneohe Bay, Oahu, Hawaii.</title>
        <authorList>
            <person name="Beurmann S."/>
            <person name="Videau P."/>
            <person name="Ushijima B."/>
            <person name="Smith A.M."/>
            <person name="Aeby G.S."/>
            <person name="Callahan S.M."/>
            <person name="Belcaid M."/>
        </authorList>
    </citation>
    <scope>NUCLEOTIDE SEQUENCE [LARGE SCALE GENOMIC DNA]</scope>
    <source>
        <strain evidence="13 14">OCN003</strain>
    </source>
</reference>
<proteinExistence type="predicted"/>
<dbReference type="Proteomes" id="UP000030341">
    <property type="component" value="Chromosome 1"/>
</dbReference>
<feature type="domain" description="HAMP" evidence="12">
    <location>
        <begin position="154"/>
        <end position="206"/>
    </location>
</feature>
<dbReference type="InterPro" id="IPR036097">
    <property type="entry name" value="HisK_dim/P_sf"/>
</dbReference>
<evidence type="ECO:0000256" key="6">
    <source>
        <dbReference type="ARBA" id="ARBA00022679"/>
    </source>
</evidence>
<dbReference type="Pfam" id="PF00672">
    <property type="entry name" value="HAMP"/>
    <property type="match status" value="1"/>
</dbReference>
<organism evidence="13 14">
    <name type="scientific">Pseudoalteromonas piratica</name>
    <dbReference type="NCBI Taxonomy" id="1348114"/>
    <lineage>
        <taxon>Bacteria</taxon>
        <taxon>Pseudomonadati</taxon>
        <taxon>Pseudomonadota</taxon>
        <taxon>Gammaproteobacteria</taxon>
        <taxon>Alteromonadales</taxon>
        <taxon>Pseudoalteromonadaceae</taxon>
        <taxon>Pseudoalteromonas</taxon>
    </lineage>
</organism>
<dbReference type="SMART" id="SM00388">
    <property type="entry name" value="HisKA"/>
    <property type="match status" value="1"/>
</dbReference>
<dbReference type="InterPro" id="IPR050980">
    <property type="entry name" value="2C_sensor_his_kinase"/>
</dbReference>
<dbReference type="GO" id="GO:0000155">
    <property type="term" value="F:phosphorelay sensor kinase activity"/>
    <property type="evidence" value="ECO:0007669"/>
    <property type="project" value="InterPro"/>
</dbReference>
<evidence type="ECO:0000256" key="1">
    <source>
        <dbReference type="ARBA" id="ARBA00000085"/>
    </source>
</evidence>
<dbReference type="SUPFAM" id="SSF47384">
    <property type="entry name" value="Homodimeric domain of signal transducing histidine kinase"/>
    <property type="match status" value="1"/>
</dbReference>
<dbReference type="Gene3D" id="6.10.340.10">
    <property type="match status" value="1"/>
</dbReference>
<dbReference type="GO" id="GO:0005524">
    <property type="term" value="F:ATP binding"/>
    <property type="evidence" value="ECO:0007669"/>
    <property type="project" value="UniProtKB-KW"/>
</dbReference>
<gene>
    <name evidence="13" type="ORF">OM33_08295</name>
</gene>
<dbReference type="PROSITE" id="PS50885">
    <property type="entry name" value="HAMP"/>
    <property type="match status" value="1"/>
</dbReference>
<dbReference type="OrthoDB" id="9804645at2"/>
<keyword evidence="6" id="KW-0808">Transferase</keyword>
<dbReference type="STRING" id="1348114.OM33_08295"/>
<keyword evidence="10" id="KW-0812">Transmembrane</keyword>
<keyword evidence="10" id="KW-1133">Transmembrane helix</keyword>
<dbReference type="InterPro" id="IPR004358">
    <property type="entry name" value="Sig_transdc_His_kin-like_C"/>
</dbReference>
<evidence type="ECO:0000256" key="3">
    <source>
        <dbReference type="ARBA" id="ARBA00012438"/>
    </source>
</evidence>
<dbReference type="SMART" id="SM00304">
    <property type="entry name" value="HAMP"/>
    <property type="match status" value="1"/>
</dbReference>
<evidence type="ECO:0000313" key="13">
    <source>
        <dbReference type="EMBL" id="AIY65158.1"/>
    </source>
</evidence>
<evidence type="ECO:0000256" key="10">
    <source>
        <dbReference type="SAM" id="Phobius"/>
    </source>
</evidence>
<dbReference type="PROSITE" id="PS50109">
    <property type="entry name" value="HIS_KIN"/>
    <property type="match status" value="1"/>
</dbReference>
<dbReference type="InterPro" id="IPR036890">
    <property type="entry name" value="HATPase_C_sf"/>
</dbReference>
<keyword evidence="8 13" id="KW-0418">Kinase</keyword>
<keyword evidence="14" id="KW-1185">Reference proteome</keyword>
<dbReference type="HOGENOM" id="CLU_000445_89_27_6"/>
<dbReference type="Gene3D" id="1.10.287.130">
    <property type="match status" value="1"/>
</dbReference>
<dbReference type="InterPro" id="IPR003594">
    <property type="entry name" value="HATPase_dom"/>
</dbReference>
<dbReference type="PRINTS" id="PR00344">
    <property type="entry name" value="BCTRLSENSOR"/>
</dbReference>
<dbReference type="RefSeq" id="WP_038640781.1">
    <property type="nucleotide sequence ID" value="NZ_CP009888.1"/>
</dbReference>
<protein>
    <recommendedName>
        <fullName evidence="3">histidine kinase</fullName>
        <ecNumber evidence="3">2.7.13.3</ecNumber>
    </recommendedName>
</protein>
<dbReference type="EC" id="2.7.13.3" evidence="3"/>
<feature type="transmembrane region" description="Helical" evidence="10">
    <location>
        <begin position="5"/>
        <end position="23"/>
    </location>
</feature>
<dbReference type="SMART" id="SM00387">
    <property type="entry name" value="HATPase_c"/>
    <property type="match status" value="1"/>
</dbReference>
<comment type="subcellular location">
    <subcellularLocation>
        <location evidence="2">Cell membrane</location>
        <topology evidence="2">Multi-pass membrane protein</topology>
    </subcellularLocation>
</comment>
<comment type="catalytic activity">
    <reaction evidence="1">
        <text>ATP + protein L-histidine = ADP + protein N-phospho-L-histidine.</text>
        <dbReference type="EC" id="2.7.13.3"/>
    </reaction>
</comment>
<evidence type="ECO:0000259" key="12">
    <source>
        <dbReference type="PROSITE" id="PS50885"/>
    </source>
</evidence>
<dbReference type="Pfam" id="PF02518">
    <property type="entry name" value="HATPase_c"/>
    <property type="match status" value="1"/>
</dbReference>
<keyword evidence="5" id="KW-0597">Phosphoprotein</keyword>
<dbReference type="Gene3D" id="3.30.565.10">
    <property type="entry name" value="Histidine kinase-like ATPase, C-terminal domain"/>
    <property type="match status" value="1"/>
</dbReference>
<evidence type="ECO:0000256" key="7">
    <source>
        <dbReference type="ARBA" id="ARBA00022741"/>
    </source>
</evidence>
<evidence type="ECO:0000259" key="11">
    <source>
        <dbReference type="PROSITE" id="PS50109"/>
    </source>
</evidence>
<dbReference type="InterPro" id="IPR003661">
    <property type="entry name" value="HisK_dim/P_dom"/>
</dbReference>
<keyword evidence="9" id="KW-0067">ATP-binding</keyword>
<dbReference type="InterPro" id="IPR003660">
    <property type="entry name" value="HAMP_dom"/>
</dbReference>
<dbReference type="SUPFAM" id="SSF55874">
    <property type="entry name" value="ATPase domain of HSP90 chaperone/DNA topoisomerase II/histidine kinase"/>
    <property type="match status" value="1"/>
</dbReference>
<accession>A0A0A7EF54</accession>